<dbReference type="NCBIfam" id="TIGR03662">
    <property type="entry name" value="Chlor_Arch_YYY"/>
    <property type="match status" value="1"/>
</dbReference>
<dbReference type="PANTHER" id="PTHR10790">
    <property type="entry name" value="TPR-DOMAIN CONTAINING PROTEIN"/>
    <property type="match status" value="1"/>
</dbReference>
<evidence type="ECO:0000313" key="3">
    <source>
        <dbReference type="Proteomes" id="UP001596417"/>
    </source>
</evidence>
<name>A0ABD5YTF6_9EURY</name>
<accession>A0ABD5YTF6</accession>
<feature type="transmembrane region" description="Helical" evidence="1">
    <location>
        <begin position="216"/>
        <end position="234"/>
    </location>
</feature>
<proteinExistence type="predicted"/>
<feature type="transmembrane region" description="Helical" evidence="1">
    <location>
        <begin position="175"/>
        <end position="196"/>
    </location>
</feature>
<feature type="transmembrane region" description="Helical" evidence="1">
    <location>
        <begin position="399"/>
        <end position="420"/>
    </location>
</feature>
<protein>
    <submittedName>
        <fullName evidence="2">DUF2298 domain-containing protein</fullName>
    </submittedName>
</protein>
<dbReference type="EMBL" id="JBHTAX010000001">
    <property type="protein sequence ID" value="MFC7191018.1"/>
    <property type="molecule type" value="Genomic_DNA"/>
</dbReference>
<feature type="transmembrane region" description="Helical" evidence="1">
    <location>
        <begin position="130"/>
        <end position="148"/>
    </location>
</feature>
<gene>
    <name evidence="2" type="ORF">ACFQL7_15100</name>
</gene>
<dbReference type="Pfam" id="PF10060">
    <property type="entry name" value="DUF2298"/>
    <property type="match status" value="1"/>
</dbReference>
<evidence type="ECO:0000313" key="2">
    <source>
        <dbReference type="EMBL" id="MFC7191018.1"/>
    </source>
</evidence>
<dbReference type="InterPro" id="IPR018746">
    <property type="entry name" value="DUF2298"/>
</dbReference>
<reference evidence="2 3" key="1">
    <citation type="journal article" date="2019" name="Int. J. Syst. Evol. Microbiol.">
        <title>The Global Catalogue of Microorganisms (GCM) 10K type strain sequencing project: providing services to taxonomists for standard genome sequencing and annotation.</title>
        <authorList>
            <consortium name="The Broad Institute Genomics Platform"/>
            <consortium name="The Broad Institute Genome Sequencing Center for Infectious Disease"/>
            <person name="Wu L."/>
            <person name="Ma J."/>
        </authorList>
    </citation>
    <scope>NUCLEOTIDE SEQUENCE [LARGE SCALE GENOMIC DNA]</scope>
    <source>
        <strain evidence="2 3">RDMS1</strain>
    </source>
</reference>
<keyword evidence="1" id="KW-1133">Transmembrane helix</keyword>
<feature type="transmembrane region" description="Helical" evidence="1">
    <location>
        <begin position="73"/>
        <end position="94"/>
    </location>
</feature>
<keyword evidence="1" id="KW-0812">Transmembrane</keyword>
<comment type="caution">
    <text evidence="2">The sequence shown here is derived from an EMBL/GenBank/DDBJ whole genome shotgun (WGS) entry which is preliminary data.</text>
</comment>
<evidence type="ECO:0000256" key="1">
    <source>
        <dbReference type="SAM" id="Phobius"/>
    </source>
</evidence>
<sequence>MQTPFRALLWALPDEIARTIVNALGIEREGLIVALSEFSYWNASRVIPGQPSDPDSYSIATEFPLFSWLNGDLHAHMMSTPFLVLVATLCFSYYRTPADERMRRRLLVGATAVLAGFIAVINTWSFPTVFGLLWLTLVFSPAAPLSLLPDRAVKWVRSHHELWVQTRFTHELRRIAGALVLVITLAPIGIVVSLPFWLDAASGRTIALVPERSPLLGLLLVHGGFLLVFVPYLFGRLRPFFQKRTIAALSISLLVGAVVFQFAALAVITPIALGAWALLRINERSEDHEHELENGDDGDSTGPPSAGVGLRSHIGYPAVLILAGAGLLLLVEVIYLHEQAGPSRYNTVFKTYLQVWILWGLSAGAALARFAHWPHAVRSSFPDAERVVSSSFGFGAEVGLRQVFVALLIISTSLYGSLALSNHFTANGTYANPDDPTLDVFTYTETYHSEEVAAIQWLDRRPGRPVVAAAPGTDIYQWTNAVSSLTGLPTIAGWSHEVGYRNSSVYHDRVEDVDTLYQGPPDRTIQMLRHYDVRYIYVGPREREQYDRMPFDQIAGLNEMRFGDVRIYEVDQRKLAVNSQSRNNVTTNALGTGSAPARL</sequence>
<feature type="transmembrane region" description="Helical" evidence="1">
    <location>
        <begin position="348"/>
        <end position="371"/>
    </location>
</feature>
<keyword evidence="3" id="KW-1185">Reference proteome</keyword>
<dbReference type="AlphaFoldDB" id="A0ABD5YTF6"/>
<organism evidence="2 3">
    <name type="scientific">Halocatena marina</name>
    <dbReference type="NCBI Taxonomy" id="2934937"/>
    <lineage>
        <taxon>Archaea</taxon>
        <taxon>Methanobacteriati</taxon>
        <taxon>Methanobacteriota</taxon>
        <taxon>Stenosarchaea group</taxon>
        <taxon>Halobacteria</taxon>
        <taxon>Halobacteriales</taxon>
        <taxon>Natronomonadaceae</taxon>
        <taxon>Halocatena</taxon>
    </lineage>
</organism>
<dbReference type="PANTHER" id="PTHR10790:SF51">
    <property type="entry name" value="TETRATRICOPEPTIDE REPEAT PROTEIN"/>
    <property type="match status" value="1"/>
</dbReference>
<feature type="transmembrane region" description="Helical" evidence="1">
    <location>
        <begin position="314"/>
        <end position="336"/>
    </location>
</feature>
<feature type="transmembrane region" description="Helical" evidence="1">
    <location>
        <begin position="106"/>
        <end position="124"/>
    </location>
</feature>
<dbReference type="Proteomes" id="UP001596417">
    <property type="component" value="Unassembled WGS sequence"/>
</dbReference>
<dbReference type="RefSeq" id="WP_390205961.1">
    <property type="nucleotide sequence ID" value="NZ_JBHSZC010000001.1"/>
</dbReference>
<keyword evidence="1" id="KW-0472">Membrane</keyword>
<feature type="transmembrane region" description="Helical" evidence="1">
    <location>
        <begin position="246"/>
        <end position="279"/>
    </location>
</feature>